<dbReference type="InterPro" id="IPR001227">
    <property type="entry name" value="Ac_transferase_dom_sf"/>
</dbReference>
<keyword evidence="4" id="KW-1185">Reference proteome</keyword>
<sequence length="450" mass="50169">MSNVVVVPGSTYGDQNGFRGPPPLPPQAIQDLWRQAVDDPSSLSEEDKCSILEYKPLPEANLLCQTRCGITMSDLFTKAIERPDDLTQDEVDFISEGRKAYPELSERPPEPYPTGMDDALARMWMHTGQPENIRNLRNAAIETVRDSRDRTITMNAHFAQRRLRKSREEKLSHLSTRDQRNIGYFTKFMPWVPTIEGRIEDHWGFVCFRTSFGDDDRWTKYKQQLLRATDLGLFKVPDSGNIAKKWMLQFVEKERSVLGGANVESLNRYFATLCTLPGAIDPGLRRDVFLFADNATISSSPIGVSPIKGYIHAVDVSYDPSKTYEHDFKGVLKSWNIKPVSVTGHSSGEIVAAYACGSITFESALIASYHRGHLASTMLEKGKLRGAMIAVSLSEIEAEAFISNILVGKVVADTNLAALQDLPKPKANSEILFFSSVKGEEKDGEKLDAA</sequence>
<dbReference type="InterPro" id="IPR014043">
    <property type="entry name" value="Acyl_transferase_dom"/>
</dbReference>
<dbReference type="InterPro" id="IPR050444">
    <property type="entry name" value="Polyketide_Synthase"/>
</dbReference>
<dbReference type="AlphaFoldDB" id="A0AAD9Z0Z7"/>
<dbReference type="PANTHER" id="PTHR45681:SF6">
    <property type="entry name" value="POLYKETIDE SYNTHASE 37"/>
    <property type="match status" value="1"/>
</dbReference>
<dbReference type="Pfam" id="PF00698">
    <property type="entry name" value="Acyl_transf_1"/>
    <property type="match status" value="1"/>
</dbReference>
<evidence type="ECO:0000313" key="3">
    <source>
        <dbReference type="EMBL" id="KAK3168951.1"/>
    </source>
</evidence>
<dbReference type="GO" id="GO:0016740">
    <property type="term" value="F:transferase activity"/>
    <property type="evidence" value="ECO:0007669"/>
    <property type="project" value="UniProtKB-KW"/>
</dbReference>
<dbReference type="PANTHER" id="PTHR45681">
    <property type="entry name" value="POLYKETIDE SYNTHASE 44-RELATED"/>
    <property type="match status" value="1"/>
</dbReference>
<organism evidence="3 4">
    <name type="scientific">Lepraria neglecta</name>
    <dbReference type="NCBI Taxonomy" id="209136"/>
    <lineage>
        <taxon>Eukaryota</taxon>
        <taxon>Fungi</taxon>
        <taxon>Dikarya</taxon>
        <taxon>Ascomycota</taxon>
        <taxon>Pezizomycotina</taxon>
        <taxon>Lecanoromycetes</taxon>
        <taxon>OSLEUM clade</taxon>
        <taxon>Lecanoromycetidae</taxon>
        <taxon>Lecanorales</taxon>
        <taxon>Lecanorineae</taxon>
        <taxon>Stereocaulaceae</taxon>
        <taxon>Lepraria</taxon>
    </lineage>
</organism>
<evidence type="ECO:0000259" key="2">
    <source>
        <dbReference type="SMART" id="SM00827"/>
    </source>
</evidence>
<protein>
    <recommendedName>
        <fullName evidence="2">Malonyl-CoA:ACP transacylase (MAT) domain-containing protein</fullName>
    </recommendedName>
</protein>
<dbReference type="EMBL" id="JASNWA010000010">
    <property type="protein sequence ID" value="KAK3168951.1"/>
    <property type="molecule type" value="Genomic_DNA"/>
</dbReference>
<dbReference type="Gene3D" id="3.40.366.10">
    <property type="entry name" value="Malonyl-Coenzyme A Acyl Carrier Protein, domain 2"/>
    <property type="match status" value="1"/>
</dbReference>
<feature type="domain" description="Malonyl-CoA:ACP transacylase (MAT)" evidence="2">
    <location>
        <begin position="288"/>
        <end position="450"/>
    </location>
</feature>
<dbReference type="Proteomes" id="UP001276659">
    <property type="component" value="Unassembled WGS sequence"/>
</dbReference>
<proteinExistence type="predicted"/>
<dbReference type="InterPro" id="IPR016035">
    <property type="entry name" value="Acyl_Trfase/lysoPLipase"/>
</dbReference>
<dbReference type="SUPFAM" id="SSF52151">
    <property type="entry name" value="FabD/lysophospholipase-like"/>
    <property type="match status" value="1"/>
</dbReference>
<evidence type="ECO:0000313" key="4">
    <source>
        <dbReference type="Proteomes" id="UP001276659"/>
    </source>
</evidence>
<keyword evidence="1" id="KW-0808">Transferase</keyword>
<dbReference type="SMART" id="SM00827">
    <property type="entry name" value="PKS_AT"/>
    <property type="match status" value="1"/>
</dbReference>
<gene>
    <name evidence="3" type="ORF">OEA41_005399</name>
</gene>
<accession>A0AAD9Z0Z7</accession>
<evidence type="ECO:0000256" key="1">
    <source>
        <dbReference type="ARBA" id="ARBA00022679"/>
    </source>
</evidence>
<name>A0AAD9Z0Z7_9LECA</name>
<reference evidence="3" key="1">
    <citation type="submission" date="2022-11" db="EMBL/GenBank/DDBJ databases">
        <title>Chromosomal genome sequence assembly and mating type (MAT) locus characterization of the leprose asexual lichenized fungus Lepraria neglecta (Nyl.) Erichsen.</title>
        <authorList>
            <person name="Allen J.L."/>
            <person name="Pfeffer B."/>
        </authorList>
    </citation>
    <scope>NUCLEOTIDE SEQUENCE</scope>
    <source>
        <strain evidence="3">Allen 5258</strain>
    </source>
</reference>
<comment type="caution">
    <text evidence="3">The sequence shown here is derived from an EMBL/GenBank/DDBJ whole genome shotgun (WGS) entry which is preliminary data.</text>
</comment>